<keyword evidence="1" id="KW-0732">Signal</keyword>
<feature type="chain" id="PRO_5005508434" evidence="1">
    <location>
        <begin position="29"/>
        <end position="269"/>
    </location>
</feature>
<evidence type="ECO:0000313" key="2">
    <source>
        <dbReference type="EMBL" id="CUC09101.1"/>
    </source>
</evidence>
<evidence type="ECO:0000256" key="1">
    <source>
        <dbReference type="SAM" id="SignalP"/>
    </source>
</evidence>
<proteinExistence type="predicted"/>
<dbReference type="EMBL" id="CDMZ01000210">
    <property type="protein sequence ID" value="CUC09101.1"/>
    <property type="molecule type" value="Genomic_DNA"/>
</dbReference>
<protein>
    <submittedName>
        <fullName evidence="2">Uncharacterized protein</fullName>
    </submittedName>
</protein>
<reference evidence="2" key="1">
    <citation type="submission" date="2014-11" db="EMBL/GenBank/DDBJ databases">
        <title>Molecular phylogeny of cliff fern family Woodsiaceae with morphological implications.</title>
        <authorList>
            <person name="Shao Y.-Z."/>
            <person name="Wei R."/>
            <person name="Zhang X.-C."/>
        </authorList>
    </citation>
    <scope>NUCLEOTIDE SEQUENCE</scope>
</reference>
<sequence>MRMGCKAGSAHAVLLTIVLVCQVPVTRAAALIGRGRKRLPTVSGSPHLSFLKRNSTTSSSLRSSDGALDVQSQSTTDQVINAYSPVWMSWFRGKDWYMFTTDSIYFPSACRYMFTTDSTASSAEMEKLKDLREDYLCEVVFWEGKARKEEEGPDGKQLSCLFQMVDSKLKADAVQLDKTVRHLGGDPSRFRCTAKALGSTTLLSDLDFRVECQERDMDHGDFVQRRSTDAFIMEANLAEFLTRRAEKSILHRVGKKDEHSRKKICEVSQ</sequence>
<dbReference type="PhylomeDB" id="A0A0K6S620"/>
<gene>
    <name evidence="2" type="ORF">Cvel_15837.t2</name>
</gene>
<dbReference type="VEuPathDB" id="CryptoDB:Cvel_15837"/>
<organism evidence="2">
    <name type="scientific">Chromera velia CCMP2878</name>
    <dbReference type="NCBI Taxonomy" id="1169474"/>
    <lineage>
        <taxon>Eukaryota</taxon>
        <taxon>Sar</taxon>
        <taxon>Alveolata</taxon>
        <taxon>Colpodellida</taxon>
        <taxon>Chromeraceae</taxon>
        <taxon>Chromera</taxon>
    </lineage>
</organism>
<accession>A0A0K6S620</accession>
<feature type="signal peptide" evidence="1">
    <location>
        <begin position="1"/>
        <end position="28"/>
    </location>
</feature>
<name>A0A0K6S620_9ALVE</name>
<dbReference type="AlphaFoldDB" id="A0A0K6S620"/>